<dbReference type="Pfam" id="PF07978">
    <property type="entry name" value="NIPSNAP"/>
    <property type="match status" value="1"/>
</dbReference>
<evidence type="ECO:0000313" key="3">
    <source>
        <dbReference type="Proteomes" id="UP000062973"/>
    </source>
</evidence>
<dbReference type="HOGENOM" id="CLU_097061_0_0_11"/>
<accession>A0A076N0W6</accession>
<feature type="domain" description="NIPSNAP" evidence="1">
    <location>
        <begin position="3"/>
        <end position="102"/>
    </location>
</feature>
<protein>
    <submittedName>
        <fullName evidence="2">NIPSNAP family containing protein</fullName>
    </submittedName>
</protein>
<gene>
    <name evidence="2" type="ORF">AMETH_4644</name>
</gene>
<dbReference type="Proteomes" id="UP000062973">
    <property type="component" value="Chromosome"/>
</dbReference>
<dbReference type="InterPro" id="IPR011008">
    <property type="entry name" value="Dimeric_a/b-barrel"/>
</dbReference>
<evidence type="ECO:0000259" key="1">
    <source>
        <dbReference type="Pfam" id="PF07978"/>
    </source>
</evidence>
<organism evidence="2 3">
    <name type="scientific">Amycolatopsis methanolica 239</name>
    <dbReference type="NCBI Taxonomy" id="1068978"/>
    <lineage>
        <taxon>Bacteria</taxon>
        <taxon>Bacillati</taxon>
        <taxon>Actinomycetota</taxon>
        <taxon>Actinomycetes</taxon>
        <taxon>Pseudonocardiales</taxon>
        <taxon>Pseudonocardiaceae</taxon>
        <taxon>Amycolatopsis</taxon>
        <taxon>Amycolatopsis methanolica group</taxon>
    </lineage>
</organism>
<dbReference type="Gene3D" id="3.30.70.100">
    <property type="match status" value="1"/>
</dbReference>
<reference evidence="2 3" key="1">
    <citation type="submission" date="2014-07" db="EMBL/GenBank/DDBJ databases">
        <title>Whole Genome Sequence of the Amycolatopsis methanolica 239.</title>
        <authorList>
            <person name="Tang B."/>
        </authorList>
    </citation>
    <scope>NUCLEOTIDE SEQUENCE [LARGE SCALE GENOMIC DNA]</scope>
    <source>
        <strain evidence="2 3">239</strain>
    </source>
</reference>
<dbReference type="InterPro" id="IPR012577">
    <property type="entry name" value="NIPSNAP"/>
</dbReference>
<dbReference type="AlphaFoldDB" id="A0A076N0W6"/>
<dbReference type="STRING" id="1068978.AMETH_4644"/>
<sequence length="113" mass="12874">MIYEVREYLPAAGRFQDVVDLFTSVVVPLFRKHGMEMTQVGCTTIGDNSFNELVYTMRFADLAELERKWGTFLADPDWASALASREENGPLYQAIRRRVVDSKPFEGVLDHAV</sequence>
<evidence type="ECO:0000313" key="2">
    <source>
        <dbReference type="EMBL" id="AIJ24736.1"/>
    </source>
</evidence>
<dbReference type="SUPFAM" id="SSF54909">
    <property type="entry name" value="Dimeric alpha+beta barrel"/>
    <property type="match status" value="1"/>
</dbReference>
<dbReference type="eggNOG" id="ENOG503233E">
    <property type="taxonomic scope" value="Bacteria"/>
</dbReference>
<dbReference type="PATRIC" id="fig|1068978.7.peg.4989"/>
<keyword evidence="3" id="KW-1185">Reference proteome</keyword>
<name>A0A076N0W6_AMYME</name>
<proteinExistence type="predicted"/>
<dbReference type="EMBL" id="CP009110">
    <property type="protein sequence ID" value="AIJ24736.1"/>
    <property type="molecule type" value="Genomic_DNA"/>
</dbReference>
<dbReference type="KEGG" id="amq:AMETH_4644"/>